<comment type="similarity">
    <text evidence="3">Belongs to the glycosyltransferase 65 family.</text>
</comment>
<dbReference type="CDD" id="cd11302">
    <property type="entry name" value="O-FucT-1"/>
    <property type="match status" value="1"/>
</dbReference>
<keyword evidence="6 18" id="KW-0328">Glycosyltransferase</keyword>
<dbReference type="InterPro" id="IPR039922">
    <property type="entry name" value="POFUT1"/>
</dbReference>
<sequence>MITVILMVLLTTTSPVKSSNPEKKGYIAYCPCMGRFGNQADHFLGVLAFSKAVNRTLILPPWIEYRYGEPRSIQVPFDTYFNVDKLLEFANVITMEDFMREIAPTVWPIEKRVSFCYTQRTGEIQNSCNAKSGNPFGPFWDTYNIDFNRSEFYAPLNYDAQNEKILEQWKIRYPVDKWPVLAFTGAPASFPVQKENVDMQKYLKWSNDIEHRSKLFIKKNMSGGGFLGIHLRNGQDWVKACQHVKDSPMLFAAPQCVGYRNERGPLTMSMCLPKPSEILKRLFSRQIKRVIKKLSDIKYIFVASDSNHMIEELNAGLRRPEIKILKFQPSSNPHLDLAILGQANYFIGNCVSSYSAFVKRERDMKGLPSEFWSFPQRKKNKHEEL</sequence>
<keyword evidence="8" id="KW-0256">Endoplasmic reticulum</keyword>
<dbReference type="OrthoDB" id="10050276at2759"/>
<evidence type="ECO:0000256" key="15">
    <source>
        <dbReference type="ARBA" id="ARBA00047273"/>
    </source>
</evidence>
<organism evidence="18">
    <name type="scientific">Bombyx mori</name>
    <name type="common">Silk moth</name>
    <dbReference type="NCBI Taxonomy" id="7091"/>
    <lineage>
        <taxon>Eukaryota</taxon>
        <taxon>Metazoa</taxon>
        <taxon>Ecdysozoa</taxon>
        <taxon>Arthropoda</taxon>
        <taxon>Hexapoda</taxon>
        <taxon>Insecta</taxon>
        <taxon>Pterygota</taxon>
        <taxon>Neoptera</taxon>
        <taxon>Endopterygota</taxon>
        <taxon>Lepidoptera</taxon>
        <taxon>Glossata</taxon>
        <taxon>Ditrysia</taxon>
        <taxon>Bombycoidea</taxon>
        <taxon>Bombycidae</taxon>
        <taxon>Bombycinae</taxon>
        <taxon>Bombyx</taxon>
    </lineage>
</organism>
<evidence type="ECO:0000256" key="16">
    <source>
        <dbReference type="ARBA" id="ARBA00048647"/>
    </source>
</evidence>
<evidence type="ECO:0000256" key="10">
    <source>
        <dbReference type="ARBA" id="ARBA00023157"/>
    </source>
</evidence>
<evidence type="ECO:0000256" key="8">
    <source>
        <dbReference type="ARBA" id="ARBA00022824"/>
    </source>
</evidence>
<protein>
    <recommendedName>
        <fullName evidence="5">GDP-fucose protein O-fucosyltransferase 1</fullName>
        <ecNumber evidence="4">2.4.1.221</ecNumber>
    </recommendedName>
    <alternativeName>
        <fullName evidence="14">Peptide-O-fucosyltransferase 1</fullName>
    </alternativeName>
</protein>
<dbReference type="GeneID" id="692614"/>
<name>Q00P42_BOMMO</name>
<dbReference type="PANTHER" id="PTHR21420">
    <property type="entry name" value="GDP-FUCOSE PROTEIN O-FUCOSYLTRANSFERASE 1"/>
    <property type="match status" value="1"/>
</dbReference>
<evidence type="ECO:0000256" key="14">
    <source>
        <dbReference type="ARBA" id="ARBA00033080"/>
    </source>
</evidence>
<keyword evidence="12" id="KW-0294">Fucose metabolism</keyword>
<keyword evidence="10" id="KW-1015">Disulfide bond</keyword>
<reference evidence="18" key="1">
    <citation type="journal article" date="2006" name="Glycobiology">
        <title>Molecular evolution of protein O-fucosyltransferase genes and splice variants.</title>
        <authorList>
            <person name="Loriol C."/>
            <person name="Dupuy F."/>
            <person name="Rampal R."/>
            <person name="Dlugosz M.A."/>
            <person name="Haltiwanger R.S."/>
            <person name="Maftah A."/>
            <person name="Germot A."/>
        </authorList>
    </citation>
    <scope>NUCLEOTIDE SEQUENCE</scope>
</reference>
<evidence type="ECO:0000256" key="3">
    <source>
        <dbReference type="ARBA" id="ARBA00010626"/>
    </source>
</evidence>
<dbReference type="Gene3D" id="3.40.50.11350">
    <property type="match status" value="1"/>
</dbReference>
<evidence type="ECO:0000256" key="4">
    <source>
        <dbReference type="ARBA" id="ARBA00012196"/>
    </source>
</evidence>
<dbReference type="EnsemblMetazoa" id="NM_001043596.2">
    <property type="protein sequence ID" value="NP_001037061.2"/>
    <property type="gene ID" value="GeneID_692614"/>
</dbReference>
<dbReference type="GO" id="GO:0046922">
    <property type="term" value="F:peptide-O-fucosyltransferase activity"/>
    <property type="evidence" value="ECO:0007669"/>
    <property type="project" value="UniProtKB-EC"/>
</dbReference>
<evidence type="ECO:0000256" key="9">
    <source>
        <dbReference type="ARBA" id="ARBA00022976"/>
    </source>
</evidence>
<dbReference type="GO" id="GO:0007219">
    <property type="term" value="P:Notch signaling pathway"/>
    <property type="evidence" value="ECO:0007669"/>
    <property type="project" value="UniProtKB-KW"/>
</dbReference>
<dbReference type="PANTHER" id="PTHR21420:SF10">
    <property type="entry name" value="GDP-FUCOSE PROTEIN O-FUCOSYLTRANSFERASE 1"/>
    <property type="match status" value="1"/>
</dbReference>
<evidence type="ECO:0000256" key="13">
    <source>
        <dbReference type="ARBA" id="ARBA00023277"/>
    </source>
</evidence>
<evidence type="ECO:0000256" key="7">
    <source>
        <dbReference type="ARBA" id="ARBA00022679"/>
    </source>
</evidence>
<dbReference type="EMBL" id="DQ139946">
    <property type="protein sequence ID" value="ABA29467.1"/>
    <property type="molecule type" value="mRNA"/>
</dbReference>
<feature type="signal peptide" evidence="17">
    <location>
        <begin position="1"/>
        <end position="18"/>
    </location>
</feature>
<dbReference type="AlphaFoldDB" id="Q00P42"/>
<evidence type="ECO:0000256" key="12">
    <source>
        <dbReference type="ARBA" id="ARBA00023253"/>
    </source>
</evidence>
<dbReference type="Pfam" id="PF10250">
    <property type="entry name" value="O-FucT"/>
    <property type="match status" value="1"/>
</dbReference>
<dbReference type="GO" id="GO:0006004">
    <property type="term" value="P:fucose metabolic process"/>
    <property type="evidence" value="ECO:0007669"/>
    <property type="project" value="UniProtKB-KW"/>
</dbReference>
<dbReference type="InterPro" id="IPR019378">
    <property type="entry name" value="GDP-Fuc_O-FucTrfase"/>
</dbReference>
<evidence type="ECO:0000256" key="6">
    <source>
        <dbReference type="ARBA" id="ARBA00022676"/>
    </source>
</evidence>
<feature type="chain" id="PRO_5004162083" description="GDP-fucose protein O-fucosyltransferase 1" evidence="17">
    <location>
        <begin position="19"/>
        <end position="385"/>
    </location>
</feature>
<evidence type="ECO:0000256" key="1">
    <source>
        <dbReference type="ARBA" id="ARBA00004240"/>
    </source>
</evidence>
<dbReference type="Gene3D" id="3.40.50.11340">
    <property type="match status" value="1"/>
</dbReference>
<dbReference type="UniPathway" id="UPA00378"/>
<comment type="subcellular location">
    <subcellularLocation>
        <location evidence="1">Endoplasmic reticulum</location>
    </subcellularLocation>
</comment>
<gene>
    <name evidence="18" type="primary">pofut1</name>
    <name evidence="19" type="synonym">692614</name>
</gene>
<dbReference type="Proteomes" id="UP000005204">
    <property type="component" value="Unassembled WGS sequence"/>
</dbReference>
<evidence type="ECO:0000256" key="2">
    <source>
        <dbReference type="ARBA" id="ARBA00004922"/>
    </source>
</evidence>
<proteinExistence type="evidence at transcript level"/>
<keyword evidence="17" id="KW-0732">Signal</keyword>
<accession>Q00P42</accession>
<evidence type="ECO:0000256" key="11">
    <source>
        <dbReference type="ARBA" id="ARBA00023180"/>
    </source>
</evidence>
<comment type="pathway">
    <text evidence="2">Protein modification; protein glycosylation.</text>
</comment>
<comment type="catalytic activity">
    <reaction evidence="16">
        <text>L-seryl-[protein] + GDP-beta-L-fucose = 3-O-(alpha-L-fucosyl)-L-seryl-[protein] + GDP + H(+)</text>
        <dbReference type="Rhea" id="RHEA:63644"/>
        <dbReference type="Rhea" id="RHEA-COMP:9863"/>
        <dbReference type="Rhea" id="RHEA-COMP:17914"/>
        <dbReference type="ChEBI" id="CHEBI:15378"/>
        <dbReference type="ChEBI" id="CHEBI:29999"/>
        <dbReference type="ChEBI" id="CHEBI:57273"/>
        <dbReference type="ChEBI" id="CHEBI:58189"/>
        <dbReference type="ChEBI" id="CHEBI:189632"/>
        <dbReference type="EC" id="2.4.1.221"/>
    </reaction>
    <physiologicalReaction direction="left-to-right" evidence="16">
        <dbReference type="Rhea" id="RHEA:63645"/>
    </physiologicalReaction>
</comment>
<reference evidence="19" key="3">
    <citation type="submission" date="2022-06" db="UniProtKB">
        <authorList>
            <consortium name="EnsemblMetazoa"/>
        </authorList>
    </citation>
    <scope>IDENTIFICATION</scope>
    <source>
        <strain evidence="19">p50T (Dazao)</strain>
    </source>
</reference>
<keyword evidence="7 18" id="KW-0808">Transferase</keyword>
<evidence type="ECO:0000313" key="20">
    <source>
        <dbReference type="Proteomes" id="UP000005204"/>
    </source>
</evidence>
<dbReference type="GO" id="GO:0005783">
    <property type="term" value="C:endoplasmic reticulum"/>
    <property type="evidence" value="ECO:0007669"/>
    <property type="project" value="UniProtKB-SubCell"/>
</dbReference>
<keyword evidence="20" id="KW-1185">Reference proteome</keyword>
<keyword evidence="11" id="KW-0325">Glycoprotein</keyword>
<dbReference type="EC" id="2.4.1.221" evidence="4"/>
<evidence type="ECO:0000313" key="19">
    <source>
        <dbReference type="EnsemblMetazoa" id="NP_001037061.2"/>
    </source>
</evidence>
<keyword evidence="9" id="KW-0914">Notch signaling pathway</keyword>
<dbReference type="RefSeq" id="NP_001037061.2">
    <property type="nucleotide sequence ID" value="NM_001043596.2"/>
</dbReference>
<reference evidence="20" key="2">
    <citation type="journal article" date="2008" name="Insect Biochem. Mol. Biol.">
        <title>The genome of a lepidopteran model insect, the silkworm Bombyx mori.</title>
        <authorList>
            <consortium name="International Silkworm Genome Consortium"/>
        </authorList>
    </citation>
    <scope>NUCLEOTIDE SEQUENCE [LARGE SCALE GENOMIC DNA]</scope>
    <source>
        <strain evidence="20">p50T</strain>
    </source>
</reference>
<dbReference type="CTD" id="23509"/>
<evidence type="ECO:0000313" key="18">
    <source>
        <dbReference type="EMBL" id="ABA29467.1"/>
    </source>
</evidence>
<dbReference type="CAZy" id="GT65">
    <property type="family name" value="Glycosyltransferase Family 65"/>
</dbReference>
<evidence type="ECO:0000256" key="17">
    <source>
        <dbReference type="SAM" id="SignalP"/>
    </source>
</evidence>
<comment type="catalytic activity">
    <reaction evidence="15">
        <text>L-threonyl-[protein] + GDP-beta-L-fucose = 3-O-(alpha-L-fucosyl)-L-threonyl-[protein] + GDP + H(+)</text>
        <dbReference type="Rhea" id="RHEA:70491"/>
        <dbReference type="Rhea" id="RHEA-COMP:11060"/>
        <dbReference type="Rhea" id="RHEA-COMP:17915"/>
        <dbReference type="ChEBI" id="CHEBI:15378"/>
        <dbReference type="ChEBI" id="CHEBI:30013"/>
        <dbReference type="ChEBI" id="CHEBI:57273"/>
        <dbReference type="ChEBI" id="CHEBI:58189"/>
        <dbReference type="ChEBI" id="CHEBI:189631"/>
        <dbReference type="EC" id="2.4.1.221"/>
    </reaction>
    <physiologicalReaction direction="left-to-right" evidence="15">
        <dbReference type="Rhea" id="RHEA:70492"/>
    </physiologicalReaction>
</comment>
<dbReference type="HOGENOM" id="CLU_039551_0_0_1"/>
<evidence type="ECO:0000256" key="5">
    <source>
        <dbReference type="ARBA" id="ARBA00021745"/>
    </source>
</evidence>
<dbReference type="KEGG" id="bmor:692614"/>
<keyword evidence="13" id="KW-0119">Carbohydrate metabolism</keyword>